<reference evidence="4" key="1">
    <citation type="submission" date="2011-11" db="EMBL/GenBank/DDBJ databases">
        <title>Improved High-Quality Draft sequence of Desulfovibrio sp. U5L.</title>
        <authorList>
            <consortium name="US DOE Joint Genome Institute"/>
            <person name="Lucas S."/>
            <person name="Han J."/>
            <person name="Lapidus A."/>
            <person name="Cheng J.-F."/>
            <person name="Goodwin L."/>
            <person name="Pitluck S."/>
            <person name="Peters L."/>
            <person name="Ovchinnikova G."/>
            <person name="Held B."/>
            <person name="Detter J.C."/>
            <person name="Han C."/>
            <person name="Tapia R."/>
            <person name="Land M."/>
            <person name="Hauser L."/>
            <person name="Kyrpides N."/>
            <person name="Ivanova N."/>
            <person name="Pagani I."/>
            <person name="Gabster J."/>
            <person name="Walker C."/>
            <person name="Stolyar S."/>
            <person name="Stahl D."/>
            <person name="Arkin A."/>
            <person name="Dehal P."/>
            <person name="Hazen T."/>
            <person name="Woyke T."/>
        </authorList>
    </citation>
    <scope>NUCLEOTIDE SEQUENCE [LARGE SCALE GENOMIC DNA]</scope>
    <source>
        <strain evidence="4">U5L</strain>
    </source>
</reference>
<feature type="domain" description="Low-salt glycan biosynthesis hexosyltransferase Agl6 C-terminal transmembrane region" evidence="3">
    <location>
        <begin position="294"/>
        <end position="383"/>
    </location>
</feature>
<dbReference type="PANTHER" id="PTHR48090:SF7">
    <property type="entry name" value="RFBJ PROTEIN"/>
    <property type="match status" value="1"/>
</dbReference>
<protein>
    <submittedName>
        <fullName evidence="4">Glycosyl transferase</fullName>
    </submittedName>
</protein>
<dbReference type="Pfam" id="PF26629">
    <property type="entry name" value="GT2_TM_C"/>
    <property type="match status" value="1"/>
</dbReference>
<feature type="domain" description="Glycosyltransferase 2-like" evidence="2">
    <location>
        <begin position="13"/>
        <end position="173"/>
    </location>
</feature>
<feature type="transmembrane region" description="Helical" evidence="1">
    <location>
        <begin position="360"/>
        <end position="383"/>
    </location>
</feature>
<dbReference type="Gene3D" id="3.90.550.10">
    <property type="entry name" value="Spore Coat Polysaccharide Biosynthesis Protein SpsA, Chain A"/>
    <property type="match status" value="1"/>
</dbReference>
<gene>
    <name evidence="4" type="ORF">DesU5LDRAFT_0101</name>
</gene>
<evidence type="ECO:0000313" key="4">
    <source>
        <dbReference type="EMBL" id="EIG55820.1"/>
    </source>
</evidence>
<accession>I2Q7R4</accession>
<dbReference type="eggNOG" id="COG0463">
    <property type="taxonomic scope" value="Bacteria"/>
</dbReference>
<proteinExistence type="predicted"/>
<feature type="transmembrane region" description="Helical" evidence="1">
    <location>
        <begin position="274"/>
        <end position="294"/>
    </location>
</feature>
<dbReference type="STRING" id="596152.DesU5LDRAFT_0101"/>
<feature type="transmembrane region" description="Helical" evidence="1">
    <location>
        <begin position="322"/>
        <end position="348"/>
    </location>
</feature>
<dbReference type="InterPro" id="IPR029044">
    <property type="entry name" value="Nucleotide-diphossugar_trans"/>
</dbReference>
<sequence>MPFKFQTKDIELSIVMPCLNEIETLAICIEKAKSYLEAHNVCGEVLIADNGSTDGSREIAAQHGARIVAITQRGYGAALLGGIAAAKGCYVIMGDADDSYDFEHIDLFVEKLRQGYDLVMGNRFKGGIAKGAMPPLHQYLGNPVLSFLGRLFYNIPIGDFHCGLRGFNTESIRSLELRSTGMEFASEMVIQAALQKKRIAEVPTTLSPDGRSRPPHLRTWHDGWRHLKLLLLCAPHWLYYYPGGFLTIFGLLIMLFTGFGAAHVGSISFENKTFLVGCFCLLAGVQATCFGLMTSQFTVRFGIRTASSASWLPKFVTLDRMVLAAGIACTVGLFGALTCVCLWGATLFGPFPNPIVDRLMTVSLTFVAMGIQLFFTGFLTGMVGHQAD</sequence>
<dbReference type="GO" id="GO:0016740">
    <property type="term" value="F:transferase activity"/>
    <property type="evidence" value="ECO:0007669"/>
    <property type="project" value="UniProtKB-KW"/>
</dbReference>
<keyword evidence="1" id="KW-1133">Transmembrane helix</keyword>
<organism evidence="4">
    <name type="scientific">Desulfovibrio sp. U5L</name>
    <dbReference type="NCBI Taxonomy" id="596152"/>
    <lineage>
        <taxon>Bacteria</taxon>
        <taxon>Pseudomonadati</taxon>
        <taxon>Thermodesulfobacteriota</taxon>
        <taxon>Desulfovibrionia</taxon>
        <taxon>Desulfovibrionales</taxon>
        <taxon>Desulfovibrionaceae</taxon>
        <taxon>Desulfovibrio</taxon>
    </lineage>
</organism>
<dbReference type="CDD" id="cd04179">
    <property type="entry name" value="DPM_DPG-synthase_like"/>
    <property type="match status" value="1"/>
</dbReference>
<dbReference type="InterPro" id="IPR058718">
    <property type="entry name" value="Agl6_TM_C"/>
</dbReference>
<evidence type="ECO:0000256" key="1">
    <source>
        <dbReference type="SAM" id="Phobius"/>
    </source>
</evidence>
<dbReference type="AlphaFoldDB" id="I2Q7R4"/>
<dbReference type="Pfam" id="PF00535">
    <property type="entry name" value="Glycos_transf_2"/>
    <property type="match status" value="1"/>
</dbReference>
<evidence type="ECO:0000259" key="2">
    <source>
        <dbReference type="Pfam" id="PF00535"/>
    </source>
</evidence>
<dbReference type="InterPro" id="IPR050256">
    <property type="entry name" value="Glycosyltransferase_2"/>
</dbReference>
<keyword evidence="1" id="KW-0472">Membrane</keyword>
<dbReference type="HOGENOM" id="CLU_033536_4_0_7"/>
<evidence type="ECO:0000259" key="3">
    <source>
        <dbReference type="Pfam" id="PF26629"/>
    </source>
</evidence>
<keyword evidence="4" id="KW-0808">Transferase</keyword>
<keyword evidence="1" id="KW-0812">Transmembrane</keyword>
<feature type="transmembrane region" description="Helical" evidence="1">
    <location>
        <begin position="238"/>
        <end position="262"/>
    </location>
</feature>
<name>I2Q7R4_9BACT</name>
<dbReference type="SUPFAM" id="SSF53448">
    <property type="entry name" value="Nucleotide-diphospho-sugar transferases"/>
    <property type="match status" value="1"/>
</dbReference>
<dbReference type="PANTHER" id="PTHR48090">
    <property type="entry name" value="UNDECAPRENYL-PHOSPHATE 4-DEOXY-4-FORMAMIDO-L-ARABINOSE TRANSFERASE-RELATED"/>
    <property type="match status" value="1"/>
</dbReference>
<dbReference type="EMBL" id="JH600067">
    <property type="protein sequence ID" value="EIG55820.1"/>
    <property type="molecule type" value="Genomic_DNA"/>
</dbReference>
<dbReference type="InterPro" id="IPR001173">
    <property type="entry name" value="Glyco_trans_2-like"/>
</dbReference>